<protein>
    <recommendedName>
        <fullName evidence="3">DUF3806 domain-containing protein</fullName>
    </recommendedName>
</protein>
<dbReference type="AlphaFoldDB" id="A0A1I3HMC5"/>
<dbReference type="STRING" id="390807.SAMN04488095_0648"/>
<dbReference type="EMBL" id="FORA01000001">
    <property type="protein sequence ID" value="SFI36650.1"/>
    <property type="molecule type" value="Genomic_DNA"/>
</dbReference>
<sequence>MTETPQTTPDPITAEDRAMLDGWIEWTAGHVEPAADLSDAPAIMGLLDGLMAQDFVKDYGPEEIFALGMVWGEALRLSNPGWSWVRVPTEEGTTFALDASTDGVERLVAPGQLFLRRSEMPGALIEPRQMETMLMAELDA</sequence>
<evidence type="ECO:0000313" key="1">
    <source>
        <dbReference type="EMBL" id="SFI36650.1"/>
    </source>
</evidence>
<dbReference type="RefSeq" id="WP_092777058.1">
    <property type="nucleotide sequence ID" value="NZ_FORA01000001.1"/>
</dbReference>
<keyword evidence="2" id="KW-1185">Reference proteome</keyword>
<dbReference type="Proteomes" id="UP000199110">
    <property type="component" value="Unassembled WGS sequence"/>
</dbReference>
<evidence type="ECO:0008006" key="3">
    <source>
        <dbReference type="Google" id="ProtNLM"/>
    </source>
</evidence>
<reference evidence="1 2" key="1">
    <citation type="submission" date="2016-10" db="EMBL/GenBank/DDBJ databases">
        <authorList>
            <person name="de Groot N.N."/>
        </authorList>
    </citation>
    <scope>NUCLEOTIDE SEQUENCE [LARGE SCALE GENOMIC DNA]</scope>
    <source>
        <strain evidence="1 2">DSM 19073</strain>
    </source>
</reference>
<proteinExistence type="predicted"/>
<organism evidence="1 2">
    <name type="scientific">Jannaschia pohangensis</name>
    <dbReference type="NCBI Taxonomy" id="390807"/>
    <lineage>
        <taxon>Bacteria</taxon>
        <taxon>Pseudomonadati</taxon>
        <taxon>Pseudomonadota</taxon>
        <taxon>Alphaproteobacteria</taxon>
        <taxon>Rhodobacterales</taxon>
        <taxon>Roseobacteraceae</taxon>
        <taxon>Jannaschia</taxon>
    </lineage>
</organism>
<evidence type="ECO:0000313" key="2">
    <source>
        <dbReference type="Proteomes" id="UP000199110"/>
    </source>
</evidence>
<dbReference type="OrthoDB" id="7659380at2"/>
<name>A0A1I3HMC5_9RHOB</name>
<gene>
    <name evidence="1" type="ORF">SAMN04488095_0648</name>
</gene>
<accession>A0A1I3HMC5</accession>